<accession>A0A2C6MA47</accession>
<keyword evidence="1" id="KW-0812">Transmembrane</keyword>
<feature type="transmembrane region" description="Helical" evidence="1">
    <location>
        <begin position="33"/>
        <end position="51"/>
    </location>
</feature>
<dbReference type="Proteomes" id="UP000222564">
    <property type="component" value="Unassembled WGS sequence"/>
</dbReference>
<proteinExistence type="predicted"/>
<protein>
    <submittedName>
        <fullName evidence="2">Uncharacterized protein</fullName>
    </submittedName>
</protein>
<dbReference type="AlphaFoldDB" id="A0A2C6MA47"/>
<comment type="caution">
    <text evidence="2">The sequence shown here is derived from an EMBL/GenBank/DDBJ whole genome shotgun (WGS) entry which is preliminary data.</text>
</comment>
<reference evidence="2 3" key="1">
    <citation type="submission" date="2013-09" db="EMBL/GenBank/DDBJ databases">
        <title>Biodegradation of hydrocarbons in the deep terrestrial subsurface : characterization of a microbial consortium composed of two Desulfotomaculum species originating from a deep geological formation.</title>
        <authorList>
            <person name="Aullo T."/>
            <person name="Berlendis S."/>
            <person name="Lascourreges J.-F."/>
            <person name="Dessort D."/>
            <person name="Saint-Laurent S."/>
            <person name="Schraauwers B."/>
            <person name="Mas J."/>
            <person name="Magot M."/>
            <person name="Ranchou-Peyruse A."/>
        </authorList>
    </citation>
    <scope>NUCLEOTIDE SEQUENCE [LARGE SCALE GENOMIC DNA]</scope>
    <source>
        <strain evidence="2 3">Bs107</strain>
    </source>
</reference>
<keyword evidence="1" id="KW-0472">Membrane</keyword>
<keyword evidence="3" id="KW-1185">Reference proteome</keyword>
<evidence type="ECO:0000313" key="3">
    <source>
        <dbReference type="Proteomes" id="UP000222564"/>
    </source>
</evidence>
<keyword evidence="1" id="KW-1133">Transmembrane helix</keyword>
<organism evidence="2 3">
    <name type="scientific">Desulforamulus profundi</name>
    <dbReference type="NCBI Taxonomy" id="1383067"/>
    <lineage>
        <taxon>Bacteria</taxon>
        <taxon>Bacillati</taxon>
        <taxon>Bacillota</taxon>
        <taxon>Clostridia</taxon>
        <taxon>Eubacteriales</taxon>
        <taxon>Peptococcaceae</taxon>
        <taxon>Desulforamulus</taxon>
    </lineage>
</organism>
<feature type="transmembrane region" description="Helical" evidence="1">
    <location>
        <begin position="57"/>
        <end position="79"/>
    </location>
</feature>
<gene>
    <name evidence="2" type="ORF">P378_04675</name>
</gene>
<dbReference type="EMBL" id="AWQQ01000027">
    <property type="protein sequence ID" value="PHJ39227.1"/>
    <property type="molecule type" value="Genomic_DNA"/>
</dbReference>
<name>A0A2C6MA47_9FIRM</name>
<evidence type="ECO:0000256" key="1">
    <source>
        <dbReference type="SAM" id="Phobius"/>
    </source>
</evidence>
<evidence type="ECO:0000313" key="2">
    <source>
        <dbReference type="EMBL" id="PHJ39227.1"/>
    </source>
</evidence>
<sequence>MRILAEAAITIITAFLVNLPLGRWRARTRKYSLPWFLAIHLSIPLIIWLRYHFHLGIGYIPFTVGGAVLGQLAGSYKYVVITKYTCNRREMP</sequence>